<dbReference type="PANTHER" id="PTHR45947:SF15">
    <property type="entry name" value="TEICHURONIC ACID BIOSYNTHESIS GLYCOSYLTRANSFERASE TUAC-RELATED"/>
    <property type="match status" value="1"/>
</dbReference>
<reference evidence="3" key="1">
    <citation type="journal article" date="2019" name="Int. J. Syst. Evol. Microbiol.">
        <title>The Global Catalogue of Microorganisms (GCM) 10K type strain sequencing project: providing services to taxonomists for standard genome sequencing and annotation.</title>
        <authorList>
            <consortium name="The Broad Institute Genomics Platform"/>
            <consortium name="The Broad Institute Genome Sequencing Center for Infectious Disease"/>
            <person name="Wu L."/>
            <person name="Ma J."/>
        </authorList>
    </citation>
    <scope>NUCLEOTIDE SEQUENCE [LARGE SCALE GENOMIC DNA]</scope>
    <source>
        <strain evidence="3">CCM 4481</strain>
    </source>
</reference>
<dbReference type="SUPFAM" id="SSF53756">
    <property type="entry name" value="UDP-Glycosyltransferase/glycogen phosphorylase"/>
    <property type="match status" value="1"/>
</dbReference>
<accession>A0ABV9C1R4</accession>
<protein>
    <submittedName>
        <fullName evidence="2">Glycosyltransferase family 4 protein</fullName>
    </submittedName>
</protein>
<name>A0ABV9C1R4_9GAMM</name>
<dbReference type="InterPro" id="IPR050194">
    <property type="entry name" value="Glycosyltransferase_grp1"/>
</dbReference>
<dbReference type="InterPro" id="IPR028098">
    <property type="entry name" value="Glyco_trans_4-like_N"/>
</dbReference>
<dbReference type="EMBL" id="JBHSGA010000017">
    <property type="protein sequence ID" value="MFC4526765.1"/>
    <property type="molecule type" value="Genomic_DNA"/>
</dbReference>
<feature type="domain" description="Glycosyltransferase subfamily 4-like N-terminal" evidence="1">
    <location>
        <begin position="35"/>
        <end position="185"/>
    </location>
</feature>
<proteinExistence type="predicted"/>
<comment type="caution">
    <text evidence="2">The sequence shown here is derived from an EMBL/GenBank/DDBJ whole genome shotgun (WGS) entry which is preliminary data.</text>
</comment>
<sequence length="392" mass="42638">MRLRVLILTNLFPTPWDPLRGTFNRQQFERLGQYHDVDVLTAVDFRERLGGRKGEVKVSGLRTDHFTFVYPPRIGRTLHAMCWLLSLLVQRGRQLRLANYDCLLVSWAYPDAVAVGWLARRLGIPYVVKVHGSDLNVQAEHALRRPQIRSALHHANAVIAVSEALATKAVALDADAARVHVLYNGVDPGLFAPGSRSQARERLDLSPDAPLVLYVGNLKLAKGCLDLLEAFPALLAEHPRAQLVYVGAGPCQTSLLERASALGCADRVFLAGPVPHGALPDWFRAADLLCLPSHNEGVPNVVLEAMSCGTPVVATRVGGIPEVLPSQAGLLVPAHNRDALSQALIDAAGTRWERDAIVRQAAAFRWDDNVSRLAGILRDVVAASPSPLRATA</sequence>
<dbReference type="RefSeq" id="WP_266148661.1">
    <property type="nucleotide sequence ID" value="NZ_CP064028.1"/>
</dbReference>
<organism evidence="2 3">
    <name type="scientific">Dyella halodurans</name>
    <dbReference type="NCBI Taxonomy" id="1920171"/>
    <lineage>
        <taxon>Bacteria</taxon>
        <taxon>Pseudomonadati</taxon>
        <taxon>Pseudomonadota</taxon>
        <taxon>Gammaproteobacteria</taxon>
        <taxon>Lysobacterales</taxon>
        <taxon>Rhodanobacteraceae</taxon>
        <taxon>Dyella</taxon>
    </lineage>
</organism>
<dbReference type="CDD" id="cd03798">
    <property type="entry name" value="GT4_WlbH-like"/>
    <property type="match status" value="1"/>
</dbReference>
<evidence type="ECO:0000259" key="1">
    <source>
        <dbReference type="Pfam" id="PF13579"/>
    </source>
</evidence>
<dbReference type="Pfam" id="PF13692">
    <property type="entry name" value="Glyco_trans_1_4"/>
    <property type="match status" value="1"/>
</dbReference>
<dbReference type="PANTHER" id="PTHR45947">
    <property type="entry name" value="SULFOQUINOVOSYL TRANSFERASE SQD2"/>
    <property type="match status" value="1"/>
</dbReference>
<gene>
    <name evidence="2" type="ORF">ACFO5W_08975</name>
</gene>
<dbReference type="Pfam" id="PF13579">
    <property type="entry name" value="Glyco_trans_4_4"/>
    <property type="match status" value="1"/>
</dbReference>
<evidence type="ECO:0000313" key="2">
    <source>
        <dbReference type="EMBL" id="MFC4526765.1"/>
    </source>
</evidence>
<keyword evidence="3" id="KW-1185">Reference proteome</keyword>
<dbReference type="Gene3D" id="3.40.50.2000">
    <property type="entry name" value="Glycogen Phosphorylase B"/>
    <property type="match status" value="2"/>
</dbReference>
<evidence type="ECO:0000313" key="3">
    <source>
        <dbReference type="Proteomes" id="UP001595961"/>
    </source>
</evidence>
<dbReference type="Proteomes" id="UP001595961">
    <property type="component" value="Unassembled WGS sequence"/>
</dbReference>